<proteinExistence type="predicted"/>
<organism evidence="1 2">
    <name type="scientific">Sulfitobacter sediminilitoris</name>
    <dbReference type="NCBI Taxonomy" id="2698830"/>
    <lineage>
        <taxon>Bacteria</taxon>
        <taxon>Pseudomonadati</taxon>
        <taxon>Pseudomonadota</taxon>
        <taxon>Alphaproteobacteria</taxon>
        <taxon>Rhodobacterales</taxon>
        <taxon>Roseobacteraceae</taxon>
        <taxon>Sulfitobacter</taxon>
    </lineage>
</organism>
<gene>
    <name evidence="1" type="ORF">GV827_03060</name>
</gene>
<dbReference type="Proteomes" id="UP000468591">
    <property type="component" value="Unassembled WGS sequence"/>
</dbReference>
<evidence type="ECO:0000313" key="1">
    <source>
        <dbReference type="EMBL" id="NEK21382.1"/>
    </source>
</evidence>
<keyword evidence="2" id="KW-1185">Reference proteome</keyword>
<sequence>MKMFVCQTCTEDGAIVDVLRDGLRDVEVEAVSCMSGCKRPQTVAFREAGKVAYLFGDVSEADLPDLQAFVDHYARSPDGTFEDARVIGNLRTKAIARIPG</sequence>
<reference evidence="1 2" key="1">
    <citation type="submission" date="2020-01" db="EMBL/GenBank/DDBJ databases">
        <title>Sulfitobacter sediminilitoris sp. nov., isolated from a tidal flat.</title>
        <authorList>
            <person name="Park S."/>
            <person name="Yoon J.-H."/>
        </authorList>
    </citation>
    <scope>NUCLEOTIDE SEQUENCE [LARGE SCALE GENOMIC DNA]</scope>
    <source>
        <strain evidence="1 2">JBTF-M27</strain>
    </source>
</reference>
<name>A0A6P0C5K3_9RHOB</name>
<dbReference type="EMBL" id="JAABNT010000002">
    <property type="protein sequence ID" value="NEK21382.1"/>
    <property type="molecule type" value="Genomic_DNA"/>
</dbReference>
<dbReference type="RefSeq" id="WP_164352241.1">
    <property type="nucleotide sequence ID" value="NZ_JAABNT010000002.1"/>
</dbReference>
<evidence type="ECO:0000313" key="2">
    <source>
        <dbReference type="Proteomes" id="UP000468591"/>
    </source>
</evidence>
<dbReference type="Pfam" id="PF07845">
    <property type="entry name" value="DUF1636"/>
    <property type="match status" value="1"/>
</dbReference>
<accession>A0A6P0C5K3</accession>
<comment type="caution">
    <text evidence="1">The sequence shown here is derived from an EMBL/GenBank/DDBJ whole genome shotgun (WGS) entry which is preliminary data.</text>
</comment>
<dbReference type="AlphaFoldDB" id="A0A6P0C5K3"/>
<dbReference type="InterPro" id="IPR012863">
    <property type="entry name" value="DUF1636"/>
</dbReference>
<protein>
    <submittedName>
        <fullName evidence="1">DUF1636 domain-containing protein</fullName>
    </submittedName>
</protein>